<dbReference type="InterPro" id="IPR011335">
    <property type="entry name" value="Restrct_endonuc-II-like"/>
</dbReference>
<dbReference type="Gene3D" id="1.10.10.990">
    <property type="match status" value="1"/>
</dbReference>
<keyword evidence="1 10" id="KW-0540">Nuclease</keyword>
<dbReference type="Proteomes" id="UP000184327">
    <property type="component" value="Unassembled WGS sequence"/>
</dbReference>
<dbReference type="Gene3D" id="3.40.50.300">
    <property type="entry name" value="P-loop containing nucleotide triphosphate hydrolases"/>
    <property type="match status" value="2"/>
</dbReference>
<evidence type="ECO:0000259" key="11">
    <source>
        <dbReference type="Pfam" id="PF17946"/>
    </source>
</evidence>
<dbReference type="InterPro" id="IPR013986">
    <property type="entry name" value="DExx_box_DNA_helicase_dom_sf"/>
</dbReference>
<comment type="subunit">
    <text evidence="10">Heterotrimer of RecB, RecC and RecD. All subunits contribute to DNA-binding.</text>
</comment>
<evidence type="ECO:0000256" key="7">
    <source>
        <dbReference type="ARBA" id="ARBA00022840"/>
    </source>
</evidence>
<sequence length="1215" mass="135792">MMFAPSSKSFSATRPVVAPGMVALHGNRLEVLAQTLAAWMARCPLGPLEQEVVLVQSNGMAEWVKMELAQTLGVSAAVRVELPGRFAWQMYRHVLGYAEVPRHTPLDKASTLWHTMQLLPTLVQQGATGVWEGIGQLLDGGGQGGDDALTQRYFLASKMADLLDQYQVYRPDWLVHWEQGRDGEDIMPAQPVPRSLARHLPPDVARVPVQEQWQPALWRHLLAQLPVAQRQAIRPRLHQRVLDVLQTGQMAAPQHVPRRVVLFGMTHLPAPVLELLGALSARCQILLAVPNPCRFYWSDALDGRELFQRMPRKAAQPRHAERGAQPLATLDMAQMHAHAHPLLVAWGRQVRDHVRQLEAFDEAAQAAERMGLARIDFFDEDDRPDASLLQQVQQRIRDLVPLAEHAGHATAVPLDDHSVLFRVAHSPMREVEVLHDHLLDCLQHSRPDEGLQARDIVVMVPDIAQYAALIQAVFGQYAPEDARHIPFDIADMGAQAASPLLKAVQWLAELPCQRAGLSELGDLLAVPAVARRFGLDADAVAQLQAWMQGSGIRWGLDAAHRRALGLPAVGEHNSAWFGLQRMVLGFLSAAQPFDGIEPYAEIGGLAAAHVGALAQLLHRLQHWSQTLQTPASPAVWAQRWRSVLADFLEPTTEEELAAVALLEQALQDWLHVTADAGFEAALPLAVARHAWLDGLKNPAPTQRFHAGGITFCTLMPMRAIPFRIVCLLGMNDGDYPRKSMRQDMDLMALPGQVRPGDRRRAQDDRQLMLEALLSARDRLYISWVGRNVRDNSPRPPSVLVAQLRDYLTAGWGEAVVQQRTLASPLQPFSSHYFEEGSRWQTWASEWRPIHQSEGDSPASVVDAVSATASASLDVPVWTLAGLGSFWRDPVKVWAQQRLQLHYQPLPEAIPDQEPLAIAGLERWAQWNALLHTLQPHARAGASPAQLQDMARQALQRQALAGALPLHQMGEDLQAQWLELLDPLLQRWVQSLQQWPQACERQRLQYTHARHPQWQVQDWLQGVHESADATAQGQRMRLHVKPSRCIDQPANRNRPQPLLRLEPLIPEWVQAVVVAACLPDTALHSRLIGLDATLEITPLDAEQARLWLAQMLEQAAQGLQQPLPLAAQTGFAWLAARERTEEGGAEAHQSLATARSRYEGTYQQRGEVQDNPYLARFYPDFTHLNTDGRFEALAQAMLEPVRQWTQQCVRIVPYDR</sequence>
<dbReference type="Pfam" id="PF04257">
    <property type="entry name" value="Exonuc_V_gamma"/>
    <property type="match status" value="1"/>
</dbReference>
<evidence type="ECO:0000256" key="9">
    <source>
        <dbReference type="ARBA" id="ARBA00023204"/>
    </source>
</evidence>
<gene>
    <name evidence="10" type="primary">recC</name>
    <name evidence="12" type="ORF">SAMN02745117_00457</name>
</gene>
<dbReference type="AlphaFoldDB" id="A0A1M4UEJ3"/>
<evidence type="ECO:0000256" key="6">
    <source>
        <dbReference type="ARBA" id="ARBA00022839"/>
    </source>
</evidence>
<keyword evidence="13" id="KW-1185">Reference proteome</keyword>
<dbReference type="Gene3D" id="1.10.10.160">
    <property type="match status" value="1"/>
</dbReference>
<keyword evidence="9 10" id="KW-0234">DNA repair</keyword>
<dbReference type="InterPro" id="IPR027417">
    <property type="entry name" value="P-loop_NTPase"/>
</dbReference>
<keyword evidence="3 10" id="KW-0227">DNA damage</keyword>
<evidence type="ECO:0000313" key="12">
    <source>
        <dbReference type="EMBL" id="SHE55189.1"/>
    </source>
</evidence>
<evidence type="ECO:0000256" key="1">
    <source>
        <dbReference type="ARBA" id="ARBA00022722"/>
    </source>
</evidence>
<dbReference type="PANTHER" id="PTHR30591:SF1">
    <property type="entry name" value="RECBCD ENZYME SUBUNIT RECC"/>
    <property type="match status" value="1"/>
</dbReference>
<dbReference type="PIRSF" id="PIRSF000980">
    <property type="entry name" value="RecC"/>
    <property type="match status" value="1"/>
</dbReference>
<dbReference type="GO" id="GO:0005524">
    <property type="term" value="F:ATP binding"/>
    <property type="evidence" value="ECO:0007669"/>
    <property type="project" value="UniProtKB-UniRule"/>
</dbReference>
<dbReference type="SUPFAM" id="SSF52540">
    <property type="entry name" value="P-loop containing nucleoside triphosphate hydrolases"/>
    <property type="match status" value="2"/>
</dbReference>
<keyword evidence="8 10" id="KW-0238">DNA-binding</keyword>
<protein>
    <recommendedName>
        <fullName evidence="10">RecBCD enzyme subunit RecC</fullName>
    </recommendedName>
    <alternativeName>
        <fullName evidence="10">Exonuclease V subunit RecC</fullName>
        <shortName evidence="10">ExoV subunit RecC</shortName>
    </alternativeName>
    <alternativeName>
        <fullName evidence="10">Helicase/nuclease RecBCD subunit RecC</fullName>
    </alternativeName>
</protein>
<evidence type="ECO:0000313" key="13">
    <source>
        <dbReference type="Proteomes" id="UP000184327"/>
    </source>
</evidence>
<evidence type="ECO:0000256" key="5">
    <source>
        <dbReference type="ARBA" id="ARBA00022806"/>
    </source>
</evidence>
<keyword evidence="5 10" id="KW-0347">Helicase</keyword>
<reference evidence="12 13" key="1">
    <citation type="submission" date="2016-11" db="EMBL/GenBank/DDBJ databases">
        <authorList>
            <person name="Jaros S."/>
            <person name="Januszkiewicz K."/>
            <person name="Wedrychowicz H."/>
        </authorList>
    </citation>
    <scope>NUCLEOTIDE SEQUENCE [LARGE SCALE GENOMIC DNA]</scope>
    <source>
        <strain evidence="12 13">DSM 16112</strain>
    </source>
</reference>
<dbReference type="HAMAP" id="MF_01486">
    <property type="entry name" value="RecC"/>
    <property type="match status" value="1"/>
</dbReference>
<dbReference type="RefSeq" id="WP_234971022.1">
    <property type="nucleotide sequence ID" value="NZ_FQUZ01000004.1"/>
</dbReference>
<organism evidence="12 13">
    <name type="scientific">Lampropedia hyalina DSM 16112</name>
    <dbReference type="NCBI Taxonomy" id="1122156"/>
    <lineage>
        <taxon>Bacteria</taxon>
        <taxon>Pseudomonadati</taxon>
        <taxon>Pseudomonadota</taxon>
        <taxon>Betaproteobacteria</taxon>
        <taxon>Burkholderiales</taxon>
        <taxon>Comamonadaceae</taxon>
        <taxon>Lampropedia</taxon>
    </lineage>
</organism>
<dbReference type="GO" id="GO:0008854">
    <property type="term" value="F:exodeoxyribonuclease V activity"/>
    <property type="evidence" value="ECO:0007669"/>
    <property type="project" value="InterPro"/>
</dbReference>
<dbReference type="GO" id="GO:0000724">
    <property type="term" value="P:double-strand break repair via homologous recombination"/>
    <property type="evidence" value="ECO:0007669"/>
    <property type="project" value="UniProtKB-UniRule"/>
</dbReference>
<keyword evidence="2 10" id="KW-0547">Nucleotide-binding</keyword>
<dbReference type="EMBL" id="FQUZ01000004">
    <property type="protein sequence ID" value="SHE55189.1"/>
    <property type="molecule type" value="Genomic_DNA"/>
</dbReference>
<dbReference type="InterPro" id="IPR041500">
    <property type="entry name" value="RecC_C"/>
</dbReference>
<dbReference type="PANTHER" id="PTHR30591">
    <property type="entry name" value="RECBCD ENZYME SUBUNIT RECC"/>
    <property type="match status" value="1"/>
</dbReference>
<accession>A0A1M4UEJ3</accession>
<dbReference type="SUPFAM" id="SSF52980">
    <property type="entry name" value="Restriction endonuclease-like"/>
    <property type="match status" value="1"/>
</dbReference>
<evidence type="ECO:0000256" key="2">
    <source>
        <dbReference type="ARBA" id="ARBA00022741"/>
    </source>
</evidence>
<feature type="domain" description="RecC C-terminal" evidence="11">
    <location>
        <begin position="878"/>
        <end position="1136"/>
    </location>
</feature>
<dbReference type="STRING" id="1122156.SAMN02745117_00457"/>
<evidence type="ECO:0000256" key="4">
    <source>
        <dbReference type="ARBA" id="ARBA00022801"/>
    </source>
</evidence>
<dbReference type="Gene3D" id="3.40.50.10930">
    <property type="match status" value="1"/>
</dbReference>
<evidence type="ECO:0000256" key="8">
    <source>
        <dbReference type="ARBA" id="ARBA00023125"/>
    </source>
</evidence>
<comment type="similarity">
    <text evidence="10">Belongs to the RecC family.</text>
</comment>
<evidence type="ECO:0000256" key="10">
    <source>
        <dbReference type="HAMAP-Rule" id="MF_01486"/>
    </source>
</evidence>
<comment type="miscellaneous">
    <text evidence="10">In the RecBCD complex, RecB has a slow 3'-5' helicase, an exonuclease activity and loads RecA onto ssDNA, RecD has a fast 5'-3' helicase activity, while RecC stimulates the ATPase and processivity of the RecB helicase and contributes to recognition of the Chi site.</text>
</comment>
<keyword evidence="7 10" id="KW-0067">ATP-binding</keyword>
<keyword evidence="6 10" id="KW-0269">Exonuclease</keyword>
<dbReference type="GO" id="GO:0003677">
    <property type="term" value="F:DNA binding"/>
    <property type="evidence" value="ECO:0007669"/>
    <property type="project" value="UniProtKB-UniRule"/>
</dbReference>
<dbReference type="GO" id="GO:0009338">
    <property type="term" value="C:exodeoxyribonuclease V complex"/>
    <property type="evidence" value="ECO:0007669"/>
    <property type="project" value="InterPro"/>
</dbReference>
<dbReference type="GO" id="GO:0003678">
    <property type="term" value="F:DNA helicase activity"/>
    <property type="evidence" value="ECO:0007669"/>
    <property type="project" value="UniProtKB-UniRule"/>
</dbReference>
<dbReference type="Pfam" id="PF17946">
    <property type="entry name" value="RecC_C"/>
    <property type="match status" value="1"/>
</dbReference>
<proteinExistence type="inferred from homology"/>
<dbReference type="NCBIfam" id="TIGR01450">
    <property type="entry name" value="recC"/>
    <property type="match status" value="1"/>
</dbReference>
<dbReference type="InterPro" id="IPR006697">
    <property type="entry name" value="RecC"/>
</dbReference>
<evidence type="ECO:0000256" key="3">
    <source>
        <dbReference type="ARBA" id="ARBA00022763"/>
    </source>
</evidence>
<name>A0A1M4UEJ3_9BURK</name>
<keyword evidence="4 10" id="KW-0378">Hydrolase</keyword>
<comment type="function">
    <text evidence="10">A helicase/nuclease that prepares dsDNA breaks (DSB) for recombinational DNA repair. Binds to DSBs and unwinds DNA via a highly rapid and processive ATP-dependent bidirectional helicase activity. Unwinds dsDNA until it encounters a Chi (crossover hotspot instigator) sequence from the 3' direction. Cuts ssDNA a few nucleotides 3' to the Chi site. The properties and activities of the enzyme are changed at Chi. The Chi-altered holoenzyme produces a long 3'-ssDNA overhang and facilitates RecA-binding to the ssDNA for homologous DNA recombination and repair. Holoenzyme degrades any linearized DNA that is unable to undergo homologous recombination. In the holoenzyme this subunit recognizes the wild-type Chi sequence, and when added to isolated RecB increases its ATP-dependent helicase processivity.</text>
</comment>